<evidence type="ECO:0000259" key="1">
    <source>
        <dbReference type="Pfam" id="PF01261"/>
    </source>
</evidence>
<dbReference type="Gene3D" id="3.20.20.150">
    <property type="entry name" value="Divalent-metal-dependent TIM barrel enzymes"/>
    <property type="match status" value="1"/>
</dbReference>
<dbReference type="RefSeq" id="WP_275476059.1">
    <property type="nucleotide sequence ID" value="NZ_CP162940.1"/>
</dbReference>
<dbReference type="EMBL" id="JBDXSU010000016">
    <property type="protein sequence ID" value="MFB5192045.1"/>
    <property type="molecule type" value="Genomic_DNA"/>
</dbReference>
<organism evidence="2 3">
    <name type="scientific">Alicyclobacillus fastidiosus</name>
    <dbReference type="NCBI Taxonomy" id="392011"/>
    <lineage>
        <taxon>Bacteria</taxon>
        <taxon>Bacillati</taxon>
        <taxon>Bacillota</taxon>
        <taxon>Bacilli</taxon>
        <taxon>Bacillales</taxon>
        <taxon>Alicyclobacillaceae</taxon>
        <taxon>Alicyclobacillus</taxon>
    </lineage>
</organism>
<dbReference type="Proteomes" id="UP001579974">
    <property type="component" value="Unassembled WGS sequence"/>
</dbReference>
<dbReference type="GO" id="GO:0016853">
    <property type="term" value="F:isomerase activity"/>
    <property type="evidence" value="ECO:0007669"/>
    <property type="project" value="UniProtKB-KW"/>
</dbReference>
<dbReference type="PANTHER" id="PTHR12110">
    <property type="entry name" value="HYDROXYPYRUVATE ISOMERASE"/>
    <property type="match status" value="1"/>
</dbReference>
<reference evidence="2 3" key="1">
    <citation type="journal article" date="2024" name="Int. J. Mol. Sci.">
        <title>Exploration of Alicyclobacillus spp. Genome in Search of Antibiotic Resistance.</title>
        <authorList>
            <person name="Bucka-Kolendo J."/>
            <person name="Kiousi D.E."/>
            <person name="Dekowska A."/>
            <person name="Mikolajczuk-Szczyrba A."/>
            <person name="Karadedos D.M."/>
            <person name="Michael P."/>
            <person name="Galanis A."/>
            <person name="Sokolowska B."/>
        </authorList>
    </citation>
    <scope>NUCLEOTIDE SEQUENCE [LARGE SCALE GENOMIC DNA]</scope>
    <source>
        <strain evidence="2 3">KKP 3000</strain>
    </source>
</reference>
<accession>A0ABV5AJR8</accession>
<dbReference type="PANTHER" id="PTHR12110:SF41">
    <property type="entry name" value="INOSOSE DEHYDRATASE"/>
    <property type="match status" value="1"/>
</dbReference>
<comment type="caution">
    <text evidence="2">The sequence shown here is derived from an EMBL/GenBank/DDBJ whole genome shotgun (WGS) entry which is preliminary data.</text>
</comment>
<dbReference type="InterPro" id="IPR050312">
    <property type="entry name" value="IolE/XylAMocC-like"/>
</dbReference>
<keyword evidence="2" id="KW-0413">Isomerase</keyword>
<name>A0ABV5AJR8_9BACL</name>
<proteinExistence type="predicted"/>
<gene>
    <name evidence="2" type="ORF">KKP3000_000838</name>
</gene>
<dbReference type="InterPro" id="IPR013022">
    <property type="entry name" value="Xyl_isomerase-like_TIM-brl"/>
</dbReference>
<dbReference type="InterPro" id="IPR036237">
    <property type="entry name" value="Xyl_isomerase-like_sf"/>
</dbReference>
<sequence length="247" mass="27302">MANIAVQLYTLRELLEQDFAGTLRKVAGAGYKAVELHTYGGLTPHALRSLLDELGLQAISAHVALDRIEHELDAVIEEAKAIGFGYIVCPWLPPERRQTKEDYTALTAVLAAASKKVAEAGLVLAYHNHDFEFAQYDGTFALDALFANTDPELVQAELDLYWIHRAGQDPVAYVNKYAGRLDLLHMKDASKDDGSFAEVGQGVLDWENIIPAAKDAGVKWYIVEQDVCKGDPLECIQTSLNFLKDRV</sequence>
<evidence type="ECO:0000313" key="2">
    <source>
        <dbReference type="EMBL" id="MFB5192045.1"/>
    </source>
</evidence>
<dbReference type="SUPFAM" id="SSF51658">
    <property type="entry name" value="Xylose isomerase-like"/>
    <property type="match status" value="1"/>
</dbReference>
<protein>
    <submittedName>
        <fullName evidence="2">Sugar phosphate isomerase/epimerase</fullName>
    </submittedName>
</protein>
<keyword evidence="3" id="KW-1185">Reference proteome</keyword>
<feature type="domain" description="Xylose isomerase-like TIM barrel" evidence="1">
    <location>
        <begin position="23"/>
        <end position="245"/>
    </location>
</feature>
<evidence type="ECO:0000313" key="3">
    <source>
        <dbReference type="Proteomes" id="UP001579974"/>
    </source>
</evidence>
<dbReference type="Pfam" id="PF01261">
    <property type="entry name" value="AP_endonuc_2"/>
    <property type="match status" value="1"/>
</dbReference>